<organism evidence="2 3">
    <name type="scientific">Mycolicibacterium sediminis</name>
    <dbReference type="NCBI Taxonomy" id="1286180"/>
    <lineage>
        <taxon>Bacteria</taxon>
        <taxon>Bacillati</taxon>
        <taxon>Actinomycetota</taxon>
        <taxon>Actinomycetes</taxon>
        <taxon>Mycobacteriales</taxon>
        <taxon>Mycobacteriaceae</taxon>
        <taxon>Mycolicibacterium</taxon>
    </lineage>
</organism>
<reference evidence="2 3" key="1">
    <citation type="journal article" date="2019" name="Emerg. Microbes Infect.">
        <title>Comprehensive subspecies identification of 175 nontuberculous mycobacteria species based on 7547 genomic profiles.</title>
        <authorList>
            <person name="Matsumoto Y."/>
            <person name="Kinjo T."/>
            <person name="Motooka D."/>
            <person name="Nabeya D."/>
            <person name="Jung N."/>
            <person name="Uechi K."/>
            <person name="Horii T."/>
            <person name="Iida T."/>
            <person name="Fujita J."/>
            <person name="Nakamura S."/>
        </authorList>
    </citation>
    <scope>NUCLEOTIDE SEQUENCE [LARGE SCALE GENOMIC DNA]</scope>
    <source>
        <strain evidence="2 3">JCM 17899</strain>
    </source>
</reference>
<dbReference type="EMBL" id="AP022588">
    <property type="protein sequence ID" value="BBY30415.1"/>
    <property type="molecule type" value="Genomic_DNA"/>
</dbReference>
<protein>
    <recommendedName>
        <fullName evidence="4">Lipoprotein LppI</fullName>
    </recommendedName>
</protein>
<evidence type="ECO:0000313" key="3">
    <source>
        <dbReference type="Proteomes" id="UP000467193"/>
    </source>
</evidence>
<sequence>MTALTTPSSSASTPPTTTARPTTGTPPGTARPPAAGAPIGDLIGWIEAGTPAEASAYRTATRGGVATDLGDDVAFTGPSGTPNCMTDRRFDGALACLVDLADPPAEAPDTYGQWKGGWVDFPGRGVDIGSSHGDPGRFGSGLGPELPAGRSLTFGDYGCRVDGSDVYCVDYADRTGVRFAATGIEGFGCLRRAAPPEGIGDHLSC</sequence>
<evidence type="ECO:0000313" key="2">
    <source>
        <dbReference type="EMBL" id="BBY30415.1"/>
    </source>
</evidence>
<keyword evidence="3" id="KW-1185">Reference proteome</keyword>
<gene>
    <name evidence="2" type="primary">lppI</name>
    <name evidence="2" type="ORF">MSEDJ_45110</name>
</gene>
<evidence type="ECO:0000256" key="1">
    <source>
        <dbReference type="SAM" id="MobiDB-lite"/>
    </source>
</evidence>
<feature type="compositionally biased region" description="Low complexity" evidence="1">
    <location>
        <begin position="1"/>
        <end position="38"/>
    </location>
</feature>
<accession>A0A7I7QVZ8</accession>
<feature type="region of interest" description="Disordered" evidence="1">
    <location>
        <begin position="1"/>
        <end position="40"/>
    </location>
</feature>
<proteinExistence type="predicted"/>
<name>A0A7I7QVZ8_9MYCO</name>
<evidence type="ECO:0008006" key="4">
    <source>
        <dbReference type="Google" id="ProtNLM"/>
    </source>
</evidence>
<dbReference type="AlphaFoldDB" id="A0A7I7QVZ8"/>
<dbReference type="KEGG" id="msei:MSEDJ_45110"/>
<dbReference type="Proteomes" id="UP000467193">
    <property type="component" value="Chromosome"/>
</dbReference>